<gene>
    <name evidence="3" type="ORF">HRJ53_10200</name>
</gene>
<feature type="non-terminal residue" evidence="3">
    <location>
        <position position="1"/>
    </location>
</feature>
<dbReference type="Gene3D" id="3.40.50.150">
    <property type="entry name" value="Vaccinia Virus protein VP39"/>
    <property type="match status" value="1"/>
</dbReference>
<keyword evidence="2" id="KW-0808">Transferase</keyword>
<dbReference type="Proteomes" id="UP000567293">
    <property type="component" value="Unassembled WGS sequence"/>
</dbReference>
<dbReference type="PANTHER" id="PTHR43619">
    <property type="entry name" value="S-ADENOSYL-L-METHIONINE-DEPENDENT METHYLTRANSFERASE YKTD-RELATED"/>
    <property type="match status" value="1"/>
</dbReference>
<keyword evidence="4" id="KW-1185">Reference proteome</keyword>
<dbReference type="InterPro" id="IPR007213">
    <property type="entry name" value="Ppm1/Ppm2/Tcmp"/>
</dbReference>
<protein>
    <submittedName>
        <fullName evidence="3">Class I SAM-dependent methyltransferase</fullName>
    </submittedName>
</protein>
<dbReference type="Pfam" id="PF04072">
    <property type="entry name" value="LCM"/>
    <property type="match status" value="1"/>
</dbReference>
<accession>A0A7V8NPW2</accession>
<dbReference type="AlphaFoldDB" id="A0A7V8NPW2"/>
<dbReference type="InterPro" id="IPR029063">
    <property type="entry name" value="SAM-dependent_MTases_sf"/>
</dbReference>
<organism evidence="3 4">
    <name type="scientific">Candidatus Acidiferrum panamense</name>
    <dbReference type="NCBI Taxonomy" id="2741543"/>
    <lineage>
        <taxon>Bacteria</taxon>
        <taxon>Pseudomonadati</taxon>
        <taxon>Acidobacteriota</taxon>
        <taxon>Terriglobia</taxon>
        <taxon>Candidatus Acidiferrales</taxon>
        <taxon>Candidatus Acidiferrum</taxon>
    </lineage>
</organism>
<evidence type="ECO:0000313" key="4">
    <source>
        <dbReference type="Proteomes" id="UP000567293"/>
    </source>
</evidence>
<sequence length="235" mass="26435">NTLPDGNKHAWAWVARTYLFDGFIKQELQQGADLVLNLAAGLDARPYRMELPASLQWIEVDLPEILAYKEEILTNEKPTCALERVRLNLADGDARRTLFATLDRRARKILVLTEGLLVYLSEEEVAVLARDLAGGASFRRWIMDFGSPGLLKMMQKTTGKHLSKVGAPFKFAPAEGPAFFGPYGWEPIEVKSILQTAAKFKRPPFFLRLLARLPERKGPAGKRPWSGVCLFRKPN</sequence>
<dbReference type="PANTHER" id="PTHR43619:SF2">
    <property type="entry name" value="S-ADENOSYL-L-METHIONINE-DEPENDENT METHYLTRANSFERASES SUPERFAMILY PROTEIN"/>
    <property type="match status" value="1"/>
</dbReference>
<evidence type="ECO:0000256" key="2">
    <source>
        <dbReference type="ARBA" id="ARBA00022679"/>
    </source>
</evidence>
<dbReference type="GO" id="GO:0032259">
    <property type="term" value="P:methylation"/>
    <property type="evidence" value="ECO:0007669"/>
    <property type="project" value="UniProtKB-KW"/>
</dbReference>
<reference evidence="3" key="1">
    <citation type="submission" date="2020-06" db="EMBL/GenBank/DDBJ databases">
        <title>Legume-microbial interactions unlock mineral nutrients during tropical forest succession.</title>
        <authorList>
            <person name="Epihov D.Z."/>
        </authorList>
    </citation>
    <scope>NUCLEOTIDE SEQUENCE [LARGE SCALE GENOMIC DNA]</scope>
    <source>
        <strain evidence="3">Pan2503</strain>
    </source>
</reference>
<evidence type="ECO:0000313" key="3">
    <source>
        <dbReference type="EMBL" id="MBA0085358.1"/>
    </source>
</evidence>
<name>A0A7V8NPW2_9BACT</name>
<evidence type="ECO:0000256" key="1">
    <source>
        <dbReference type="ARBA" id="ARBA00022603"/>
    </source>
</evidence>
<proteinExistence type="predicted"/>
<dbReference type="GO" id="GO:0008168">
    <property type="term" value="F:methyltransferase activity"/>
    <property type="evidence" value="ECO:0007669"/>
    <property type="project" value="UniProtKB-KW"/>
</dbReference>
<dbReference type="SUPFAM" id="SSF53335">
    <property type="entry name" value="S-adenosyl-L-methionine-dependent methyltransferases"/>
    <property type="match status" value="1"/>
</dbReference>
<dbReference type="EMBL" id="JACDQQ010000984">
    <property type="protein sequence ID" value="MBA0085358.1"/>
    <property type="molecule type" value="Genomic_DNA"/>
</dbReference>
<keyword evidence="1 3" id="KW-0489">Methyltransferase</keyword>
<comment type="caution">
    <text evidence="3">The sequence shown here is derived from an EMBL/GenBank/DDBJ whole genome shotgun (WGS) entry which is preliminary data.</text>
</comment>